<dbReference type="Proteomes" id="UP000276215">
    <property type="component" value="Unassembled WGS sequence"/>
</dbReference>
<evidence type="ECO:0000313" key="2">
    <source>
        <dbReference type="EMBL" id="RPA95174.1"/>
    </source>
</evidence>
<dbReference type="OrthoDB" id="152248at2759"/>
<organism evidence="2 3">
    <name type="scientific">Choiromyces venosus 120613-1</name>
    <dbReference type="NCBI Taxonomy" id="1336337"/>
    <lineage>
        <taxon>Eukaryota</taxon>
        <taxon>Fungi</taxon>
        <taxon>Dikarya</taxon>
        <taxon>Ascomycota</taxon>
        <taxon>Pezizomycotina</taxon>
        <taxon>Pezizomycetes</taxon>
        <taxon>Pezizales</taxon>
        <taxon>Tuberaceae</taxon>
        <taxon>Choiromyces</taxon>
    </lineage>
</organism>
<gene>
    <name evidence="2" type="ORF">L873DRAFT_1813371</name>
</gene>
<proteinExistence type="predicted"/>
<dbReference type="STRING" id="1336337.A0A3N4JMS4"/>
<dbReference type="PANTHER" id="PTHR38847:SF1">
    <property type="entry name" value="PSEUDOURIDINE SYNTHASE RSUA_RLUA-LIKE DOMAIN-CONTAINING PROTEIN"/>
    <property type="match status" value="1"/>
</dbReference>
<dbReference type="AlphaFoldDB" id="A0A3N4JMS4"/>
<feature type="chain" id="PRO_5017981530" description="Secreted protein" evidence="1">
    <location>
        <begin position="20"/>
        <end position="209"/>
    </location>
</feature>
<dbReference type="PANTHER" id="PTHR38847">
    <property type="match status" value="1"/>
</dbReference>
<reference evidence="2 3" key="1">
    <citation type="journal article" date="2018" name="Nat. Ecol. Evol.">
        <title>Pezizomycetes genomes reveal the molecular basis of ectomycorrhizal truffle lifestyle.</title>
        <authorList>
            <person name="Murat C."/>
            <person name="Payen T."/>
            <person name="Noel B."/>
            <person name="Kuo A."/>
            <person name="Morin E."/>
            <person name="Chen J."/>
            <person name="Kohler A."/>
            <person name="Krizsan K."/>
            <person name="Balestrini R."/>
            <person name="Da Silva C."/>
            <person name="Montanini B."/>
            <person name="Hainaut M."/>
            <person name="Levati E."/>
            <person name="Barry K.W."/>
            <person name="Belfiori B."/>
            <person name="Cichocki N."/>
            <person name="Clum A."/>
            <person name="Dockter R.B."/>
            <person name="Fauchery L."/>
            <person name="Guy J."/>
            <person name="Iotti M."/>
            <person name="Le Tacon F."/>
            <person name="Lindquist E.A."/>
            <person name="Lipzen A."/>
            <person name="Malagnac F."/>
            <person name="Mello A."/>
            <person name="Molinier V."/>
            <person name="Miyauchi S."/>
            <person name="Poulain J."/>
            <person name="Riccioni C."/>
            <person name="Rubini A."/>
            <person name="Sitrit Y."/>
            <person name="Splivallo R."/>
            <person name="Traeger S."/>
            <person name="Wang M."/>
            <person name="Zifcakova L."/>
            <person name="Wipf D."/>
            <person name="Zambonelli A."/>
            <person name="Paolocci F."/>
            <person name="Nowrousian M."/>
            <person name="Ottonello S."/>
            <person name="Baldrian P."/>
            <person name="Spatafora J.W."/>
            <person name="Henrissat B."/>
            <person name="Nagy L.G."/>
            <person name="Aury J.M."/>
            <person name="Wincker P."/>
            <person name="Grigoriev I.V."/>
            <person name="Bonfante P."/>
            <person name="Martin F.M."/>
        </authorList>
    </citation>
    <scope>NUCLEOTIDE SEQUENCE [LARGE SCALE GENOMIC DNA]</scope>
    <source>
        <strain evidence="2 3">120613-1</strain>
    </source>
</reference>
<feature type="signal peptide" evidence="1">
    <location>
        <begin position="1"/>
        <end position="19"/>
    </location>
</feature>
<accession>A0A3N4JMS4</accession>
<evidence type="ECO:0000256" key="1">
    <source>
        <dbReference type="SAM" id="SignalP"/>
    </source>
</evidence>
<dbReference type="EMBL" id="ML120429">
    <property type="protein sequence ID" value="RPA95174.1"/>
    <property type="molecule type" value="Genomic_DNA"/>
</dbReference>
<keyword evidence="1" id="KW-0732">Signal</keyword>
<dbReference type="Pfam" id="PF14273">
    <property type="entry name" value="DUF4360"/>
    <property type="match status" value="1"/>
</dbReference>
<protein>
    <recommendedName>
        <fullName evidence="4">Secreted protein</fullName>
    </recommendedName>
</protein>
<keyword evidence="3" id="KW-1185">Reference proteome</keyword>
<evidence type="ECO:0000313" key="3">
    <source>
        <dbReference type="Proteomes" id="UP000276215"/>
    </source>
</evidence>
<sequence length="209" mass="22839">MKYPIAALVLGFFAALSVAAPQRTSVDDNVDVDPAQVYLEGITYAGTGCKVGSGAITKTQDSRIVTLEFNSFVASIGPGVAFDERRKNCNLNINLHYPGGYQYTLYQIDYTGSANLDVGVTAKLQSIYWFAGFLNQRATLQTTLKGKYVNSYAIHDILPPDAWVWSPCGASTTLNIDTEVSLANDPTTASGTVIDSRFRVIYGVRWRRC</sequence>
<name>A0A3N4JMS4_9PEZI</name>
<dbReference type="InterPro" id="IPR025649">
    <property type="entry name" value="DUF4360"/>
</dbReference>
<evidence type="ECO:0008006" key="4">
    <source>
        <dbReference type="Google" id="ProtNLM"/>
    </source>
</evidence>